<comment type="caution">
    <text evidence="1">The sequence shown here is derived from an EMBL/GenBank/DDBJ whole genome shotgun (WGS) entry which is preliminary data.</text>
</comment>
<dbReference type="AlphaFoldDB" id="A0A7W9ZRY3"/>
<name>A0A7W9ZRY3_RHILE</name>
<dbReference type="Proteomes" id="UP000517187">
    <property type="component" value="Unassembled WGS sequence"/>
</dbReference>
<evidence type="ECO:0000313" key="1">
    <source>
        <dbReference type="EMBL" id="MBB6221385.1"/>
    </source>
</evidence>
<evidence type="ECO:0000313" key="2">
    <source>
        <dbReference type="Proteomes" id="UP000517187"/>
    </source>
</evidence>
<evidence type="ECO:0008006" key="3">
    <source>
        <dbReference type="Google" id="ProtNLM"/>
    </source>
</evidence>
<gene>
    <name evidence="1" type="ORF">GGE66_002355</name>
</gene>
<dbReference type="Pfam" id="PF14106">
    <property type="entry name" value="DUF4279"/>
    <property type="match status" value="1"/>
</dbReference>
<accession>A0A7W9ZRY3</accession>
<sequence length="140" mass="14959">MTKSEKTGSVSIYFHGANLDPENVTRFLGVKPDAHWKAGAERSLANSATARARTGMWTLSISLMTYNVSEALAKLVDALGNNFPDILSLPGIESGYVDIFVCISRDQSDAGYTLRLSNADISSISAAGLDVQVTVSVDED</sequence>
<organism evidence="1 2">
    <name type="scientific">Rhizobium leguminosarum</name>
    <dbReference type="NCBI Taxonomy" id="384"/>
    <lineage>
        <taxon>Bacteria</taxon>
        <taxon>Pseudomonadati</taxon>
        <taxon>Pseudomonadota</taxon>
        <taxon>Alphaproteobacteria</taxon>
        <taxon>Hyphomicrobiales</taxon>
        <taxon>Rhizobiaceae</taxon>
        <taxon>Rhizobium/Agrobacterium group</taxon>
        <taxon>Rhizobium</taxon>
    </lineage>
</organism>
<dbReference type="RefSeq" id="WP_184694115.1">
    <property type="nucleotide sequence ID" value="NZ_JACIIJ010000004.1"/>
</dbReference>
<reference evidence="1 2" key="1">
    <citation type="submission" date="2020-08" db="EMBL/GenBank/DDBJ databases">
        <title>Genomic Encyclopedia of Type Strains, Phase IV (KMG-V): Genome sequencing to study the core and pangenomes of soil and plant-associated prokaryotes.</title>
        <authorList>
            <person name="Whitman W."/>
        </authorList>
    </citation>
    <scope>NUCLEOTIDE SEQUENCE [LARGE SCALE GENOMIC DNA]</scope>
    <source>
        <strain evidence="1 2">SEMIA 4011</strain>
    </source>
</reference>
<protein>
    <recommendedName>
        <fullName evidence="3">DUF4279 domain-containing protein</fullName>
    </recommendedName>
</protein>
<proteinExistence type="predicted"/>
<dbReference type="InterPro" id="IPR025459">
    <property type="entry name" value="DUF4279"/>
</dbReference>
<dbReference type="EMBL" id="JACIIJ010000004">
    <property type="protein sequence ID" value="MBB6221385.1"/>
    <property type="molecule type" value="Genomic_DNA"/>
</dbReference>